<protein>
    <submittedName>
        <fullName evidence="1">Uncharacterized protein</fullName>
    </submittedName>
</protein>
<name>A0AAW1L171_POPJA</name>
<dbReference type="EMBL" id="JASPKY010000170">
    <property type="protein sequence ID" value="KAK9728427.1"/>
    <property type="molecule type" value="Genomic_DNA"/>
</dbReference>
<evidence type="ECO:0000313" key="1">
    <source>
        <dbReference type="EMBL" id="KAK9728427.1"/>
    </source>
</evidence>
<dbReference type="InterPro" id="IPR012337">
    <property type="entry name" value="RNaseH-like_sf"/>
</dbReference>
<sequence length="276" mass="31565">MISFKLVQLIFPNLYYDFLTPALNKTNLDLLQRIQNAGLRIALGAMRSTPVIALHAEVSVYPMALRIEKMANNFGLKHFTLNSDPIWRELINWSALLRLYPNWIRGLVPPLIKAYRWVKSLREVSMSDRLACYFLKPAEIFDSPEILINGHFNKASADNQQFFLDLVRTNFSHCTEFYTDGSLFHDPVRVGYSLWLGCSAGLHLLTADCRRIISQIKETGDVALVWVSGDKGVFGNEKTDLLAKDGSSEEIRYNKIFFMDCRRINAQLTKIQSQPV</sequence>
<keyword evidence="2" id="KW-1185">Reference proteome</keyword>
<dbReference type="SUPFAM" id="SSF53098">
    <property type="entry name" value="Ribonuclease H-like"/>
    <property type="match status" value="1"/>
</dbReference>
<comment type="caution">
    <text evidence="1">The sequence shown here is derived from an EMBL/GenBank/DDBJ whole genome shotgun (WGS) entry which is preliminary data.</text>
</comment>
<dbReference type="Proteomes" id="UP001458880">
    <property type="component" value="Unassembled WGS sequence"/>
</dbReference>
<gene>
    <name evidence="1" type="ORF">QE152_g17977</name>
</gene>
<accession>A0AAW1L171</accession>
<proteinExistence type="predicted"/>
<reference evidence="1 2" key="1">
    <citation type="journal article" date="2024" name="BMC Genomics">
        <title>De novo assembly and annotation of Popillia japonica's genome with initial clues to its potential as an invasive pest.</title>
        <authorList>
            <person name="Cucini C."/>
            <person name="Boschi S."/>
            <person name="Funari R."/>
            <person name="Cardaioli E."/>
            <person name="Iannotti N."/>
            <person name="Marturano G."/>
            <person name="Paoli F."/>
            <person name="Bruttini M."/>
            <person name="Carapelli A."/>
            <person name="Frati F."/>
            <person name="Nardi F."/>
        </authorList>
    </citation>
    <scope>NUCLEOTIDE SEQUENCE [LARGE SCALE GENOMIC DNA]</scope>
    <source>
        <strain evidence="1">DMR45628</strain>
    </source>
</reference>
<evidence type="ECO:0000313" key="2">
    <source>
        <dbReference type="Proteomes" id="UP001458880"/>
    </source>
</evidence>
<organism evidence="1 2">
    <name type="scientific">Popillia japonica</name>
    <name type="common">Japanese beetle</name>
    <dbReference type="NCBI Taxonomy" id="7064"/>
    <lineage>
        <taxon>Eukaryota</taxon>
        <taxon>Metazoa</taxon>
        <taxon>Ecdysozoa</taxon>
        <taxon>Arthropoda</taxon>
        <taxon>Hexapoda</taxon>
        <taxon>Insecta</taxon>
        <taxon>Pterygota</taxon>
        <taxon>Neoptera</taxon>
        <taxon>Endopterygota</taxon>
        <taxon>Coleoptera</taxon>
        <taxon>Polyphaga</taxon>
        <taxon>Scarabaeiformia</taxon>
        <taxon>Scarabaeidae</taxon>
        <taxon>Rutelinae</taxon>
        <taxon>Popillia</taxon>
    </lineage>
</organism>
<dbReference type="AlphaFoldDB" id="A0AAW1L171"/>